<evidence type="ECO:0008006" key="9">
    <source>
        <dbReference type="Google" id="ProtNLM"/>
    </source>
</evidence>
<evidence type="ECO:0000256" key="3">
    <source>
        <dbReference type="ARBA" id="ARBA00022723"/>
    </source>
</evidence>
<dbReference type="GO" id="GO:0006308">
    <property type="term" value="P:DNA catabolic process"/>
    <property type="evidence" value="ECO:0007669"/>
    <property type="project" value="TreeGrafter"/>
</dbReference>
<gene>
    <name evidence="7" type="ORF">EGW08_003110</name>
</gene>
<reference evidence="7 8" key="1">
    <citation type="submission" date="2019-01" db="EMBL/GenBank/DDBJ databases">
        <title>A draft genome assembly of the solar-powered sea slug Elysia chlorotica.</title>
        <authorList>
            <person name="Cai H."/>
            <person name="Li Q."/>
            <person name="Fang X."/>
            <person name="Li J."/>
            <person name="Curtis N.E."/>
            <person name="Altenburger A."/>
            <person name="Shibata T."/>
            <person name="Feng M."/>
            <person name="Maeda T."/>
            <person name="Schwartz J.A."/>
            <person name="Shigenobu S."/>
            <person name="Lundholm N."/>
            <person name="Nishiyama T."/>
            <person name="Yang H."/>
            <person name="Hasebe M."/>
            <person name="Li S."/>
            <person name="Pierce S.K."/>
            <person name="Wang J."/>
        </authorList>
    </citation>
    <scope>NUCLEOTIDE SEQUENCE [LARGE SCALE GENOMIC DNA]</scope>
    <source>
        <strain evidence="7">EC2010</strain>
        <tissue evidence="7">Whole organism of an adult</tissue>
    </source>
</reference>
<keyword evidence="3" id="KW-0479">Metal-binding</keyword>
<dbReference type="Proteomes" id="UP000271974">
    <property type="component" value="Unassembled WGS sequence"/>
</dbReference>
<protein>
    <recommendedName>
        <fullName evidence="9">Exonuclease domain-containing protein</fullName>
    </recommendedName>
</protein>
<sequence>MLEDSSTFKEQVPMMMTFLKNLPQPVCLVAHNGDRFDFPLLVRHLEDAGTDVQELPDVVCADSFLAFKATVPMRSFKLSNIYTRVCSAYPPSTHSAEQDSQMLMDIVHKMDSPGLVQWLSVQAKPLSFFKCPPEQFCSRFRRRV</sequence>
<dbReference type="OrthoDB" id="10250935at2759"/>
<evidence type="ECO:0000256" key="2">
    <source>
        <dbReference type="ARBA" id="ARBA00022722"/>
    </source>
</evidence>
<evidence type="ECO:0000256" key="6">
    <source>
        <dbReference type="ARBA" id="ARBA00022842"/>
    </source>
</evidence>
<dbReference type="STRING" id="188477.A0A3S1A2Q6"/>
<evidence type="ECO:0000313" key="8">
    <source>
        <dbReference type="Proteomes" id="UP000271974"/>
    </source>
</evidence>
<organism evidence="7 8">
    <name type="scientific">Elysia chlorotica</name>
    <name type="common">Eastern emerald elysia</name>
    <name type="synonym">Sea slug</name>
    <dbReference type="NCBI Taxonomy" id="188477"/>
    <lineage>
        <taxon>Eukaryota</taxon>
        <taxon>Metazoa</taxon>
        <taxon>Spiralia</taxon>
        <taxon>Lophotrochozoa</taxon>
        <taxon>Mollusca</taxon>
        <taxon>Gastropoda</taxon>
        <taxon>Heterobranchia</taxon>
        <taxon>Euthyneura</taxon>
        <taxon>Panpulmonata</taxon>
        <taxon>Sacoglossa</taxon>
        <taxon>Placobranchoidea</taxon>
        <taxon>Plakobranchidae</taxon>
        <taxon>Elysia</taxon>
    </lineage>
</organism>
<accession>A0A3S1A2Q6</accession>
<evidence type="ECO:0000256" key="1">
    <source>
        <dbReference type="ARBA" id="ARBA00001946"/>
    </source>
</evidence>
<dbReference type="GO" id="GO:0046872">
    <property type="term" value="F:metal ion binding"/>
    <property type="evidence" value="ECO:0007669"/>
    <property type="project" value="UniProtKB-KW"/>
</dbReference>
<dbReference type="GO" id="GO:0003676">
    <property type="term" value="F:nucleic acid binding"/>
    <property type="evidence" value="ECO:0007669"/>
    <property type="project" value="InterPro"/>
</dbReference>
<keyword evidence="6" id="KW-0460">Magnesium</keyword>
<dbReference type="GO" id="GO:0005737">
    <property type="term" value="C:cytoplasm"/>
    <property type="evidence" value="ECO:0007669"/>
    <property type="project" value="TreeGrafter"/>
</dbReference>
<dbReference type="InterPro" id="IPR040393">
    <property type="entry name" value="TREX1/2"/>
</dbReference>
<dbReference type="SUPFAM" id="SSF53098">
    <property type="entry name" value="Ribonuclease H-like"/>
    <property type="match status" value="1"/>
</dbReference>
<evidence type="ECO:0000256" key="4">
    <source>
        <dbReference type="ARBA" id="ARBA00022801"/>
    </source>
</evidence>
<keyword evidence="8" id="KW-1185">Reference proteome</keyword>
<comment type="cofactor">
    <cofactor evidence="1">
        <name>Mg(2+)</name>
        <dbReference type="ChEBI" id="CHEBI:18420"/>
    </cofactor>
</comment>
<name>A0A3S1A2Q6_ELYCH</name>
<dbReference type="InterPro" id="IPR012337">
    <property type="entry name" value="RNaseH-like_sf"/>
</dbReference>
<evidence type="ECO:0000256" key="5">
    <source>
        <dbReference type="ARBA" id="ARBA00022839"/>
    </source>
</evidence>
<keyword evidence="5" id="KW-0269">Exonuclease</keyword>
<keyword evidence="2" id="KW-0540">Nuclease</keyword>
<keyword evidence="4" id="KW-0378">Hydrolase</keyword>
<comment type="caution">
    <text evidence="7">The sequence shown here is derived from an EMBL/GenBank/DDBJ whole genome shotgun (WGS) entry which is preliminary data.</text>
</comment>
<dbReference type="EMBL" id="RQTK01000065">
    <property type="protein sequence ID" value="RUS89102.1"/>
    <property type="molecule type" value="Genomic_DNA"/>
</dbReference>
<dbReference type="InterPro" id="IPR036397">
    <property type="entry name" value="RNaseH_sf"/>
</dbReference>
<proteinExistence type="predicted"/>
<evidence type="ECO:0000313" key="7">
    <source>
        <dbReference type="EMBL" id="RUS89102.1"/>
    </source>
</evidence>
<dbReference type="PANTHER" id="PTHR13058">
    <property type="entry name" value="THREE PRIME REPAIR EXONUCLEASE 1, 2"/>
    <property type="match status" value="1"/>
</dbReference>
<dbReference type="AlphaFoldDB" id="A0A3S1A2Q6"/>
<dbReference type="PANTHER" id="PTHR13058:SF19">
    <property type="entry name" value="LD40940P"/>
    <property type="match status" value="1"/>
</dbReference>
<dbReference type="Gene3D" id="3.30.420.10">
    <property type="entry name" value="Ribonuclease H-like superfamily/Ribonuclease H"/>
    <property type="match status" value="1"/>
</dbReference>
<dbReference type="GO" id="GO:0008296">
    <property type="term" value="F:3'-5'-DNA exonuclease activity"/>
    <property type="evidence" value="ECO:0007669"/>
    <property type="project" value="TreeGrafter"/>
</dbReference>